<dbReference type="EMBL" id="JBITPR010000016">
    <property type="protein sequence ID" value="MFI7869779.1"/>
    <property type="molecule type" value="Genomic_DNA"/>
</dbReference>
<gene>
    <name evidence="1" type="ORF">AB4829_04155</name>
</gene>
<reference evidence="1 2" key="1">
    <citation type="submission" date="2024-07" db="EMBL/GenBank/DDBJ databases">
        <title>Whole genome sequencing of Prodigiosin pigment-producing Streptomyces salinarius isolated from rhizosphere soil of Arachis hypogaea.</title>
        <authorList>
            <person name="Vidhya A."/>
            <person name="Ramya S."/>
        </authorList>
    </citation>
    <scope>NUCLEOTIDE SEQUENCE [LARGE SCALE GENOMIC DNA]</scope>
    <source>
        <strain evidence="1 2">VRMG2420</strain>
    </source>
</reference>
<dbReference type="RefSeq" id="WP_399591023.1">
    <property type="nucleotide sequence ID" value="NZ_JBITPR010000016.1"/>
</dbReference>
<accession>A0ABW8B493</accession>
<protein>
    <submittedName>
        <fullName evidence="1">Uncharacterized protein</fullName>
    </submittedName>
</protein>
<evidence type="ECO:0000313" key="2">
    <source>
        <dbReference type="Proteomes" id="UP001614264"/>
    </source>
</evidence>
<proteinExistence type="predicted"/>
<keyword evidence="2" id="KW-1185">Reference proteome</keyword>
<organism evidence="1 2">
    <name type="scientific">Streptomyces salinarius</name>
    <dbReference type="NCBI Taxonomy" id="2762598"/>
    <lineage>
        <taxon>Bacteria</taxon>
        <taxon>Bacillati</taxon>
        <taxon>Actinomycetota</taxon>
        <taxon>Actinomycetes</taxon>
        <taxon>Kitasatosporales</taxon>
        <taxon>Streptomycetaceae</taxon>
        <taxon>Streptomyces</taxon>
    </lineage>
</organism>
<evidence type="ECO:0000313" key="1">
    <source>
        <dbReference type="EMBL" id="MFI7869779.1"/>
    </source>
</evidence>
<sequence>MLTALGVTPVVLGLAGAGPAAATRSGAARQPGGAQWGSLELVLLGTKAGPPVEPLRVGISSALVVDGATYVIEAQRGYDGRVVVGRDLQRIGPSR</sequence>
<dbReference type="Proteomes" id="UP001614264">
    <property type="component" value="Unassembled WGS sequence"/>
</dbReference>
<comment type="caution">
    <text evidence="1">The sequence shown here is derived from an EMBL/GenBank/DDBJ whole genome shotgun (WGS) entry which is preliminary data.</text>
</comment>
<name>A0ABW8B493_9ACTN</name>